<gene>
    <name evidence="1" type="ORF">J2781_002644</name>
</gene>
<dbReference type="PROSITE" id="PS51257">
    <property type="entry name" value="PROKAR_LIPOPROTEIN"/>
    <property type="match status" value="1"/>
</dbReference>
<protein>
    <submittedName>
        <fullName evidence="1">Uncharacterized protein</fullName>
    </submittedName>
</protein>
<dbReference type="Proteomes" id="UP001184853">
    <property type="component" value="Unassembled WGS sequence"/>
</dbReference>
<comment type="caution">
    <text evidence="1">The sequence shown here is derived from an EMBL/GenBank/DDBJ whole genome shotgun (WGS) entry which is preliminary data.</text>
</comment>
<name>A0ABU1LGJ8_9FLAO</name>
<evidence type="ECO:0000313" key="1">
    <source>
        <dbReference type="EMBL" id="MDR6405710.1"/>
    </source>
</evidence>
<evidence type="ECO:0000313" key="2">
    <source>
        <dbReference type="Proteomes" id="UP001184853"/>
    </source>
</evidence>
<sequence length="52" mass="5933">MKILTFILGIFVFSCKAQILPLNTDYDVIPLNAYLKDLNNTRSLCGKLSIHY</sequence>
<dbReference type="EMBL" id="JAVDQS010000007">
    <property type="protein sequence ID" value="MDR6405710.1"/>
    <property type="molecule type" value="Genomic_DNA"/>
</dbReference>
<proteinExistence type="predicted"/>
<keyword evidence="2" id="KW-1185">Reference proteome</keyword>
<accession>A0ABU1LGJ8</accession>
<organism evidence="1 2">
    <name type="scientific">Chryseobacterium geocarposphaerae</name>
    <dbReference type="NCBI Taxonomy" id="1416776"/>
    <lineage>
        <taxon>Bacteria</taxon>
        <taxon>Pseudomonadati</taxon>
        <taxon>Bacteroidota</taxon>
        <taxon>Flavobacteriia</taxon>
        <taxon>Flavobacteriales</taxon>
        <taxon>Weeksellaceae</taxon>
        <taxon>Chryseobacterium group</taxon>
        <taxon>Chryseobacterium</taxon>
    </lineage>
</organism>
<reference evidence="1 2" key="1">
    <citation type="submission" date="2023-07" db="EMBL/GenBank/DDBJ databases">
        <title>Sorghum-associated microbial communities from plants grown in Nebraska, USA.</title>
        <authorList>
            <person name="Schachtman D."/>
        </authorList>
    </citation>
    <scope>NUCLEOTIDE SEQUENCE [LARGE SCALE GENOMIC DNA]</scope>
    <source>
        <strain evidence="1 2">DS1709</strain>
    </source>
</reference>